<feature type="transmembrane region" description="Helical" evidence="1">
    <location>
        <begin position="20"/>
        <end position="40"/>
    </location>
</feature>
<evidence type="ECO:0000313" key="3">
    <source>
        <dbReference type="Proteomes" id="UP001302806"/>
    </source>
</evidence>
<name>A0ABY9XVU8_9FLAO</name>
<evidence type="ECO:0000313" key="2">
    <source>
        <dbReference type="EMBL" id="WNH10075.1"/>
    </source>
</evidence>
<gene>
    <name evidence="2" type="ORF">RHP51_05080</name>
</gene>
<reference evidence="2 3" key="1">
    <citation type="submission" date="2023-09" db="EMBL/GenBank/DDBJ databases">
        <title>Thalassobella suaedae gen. nov., sp. nov., a marine bacterium of the family Flavobacteriaceae isolated from a halophyte Suaeda japonica.</title>
        <authorList>
            <person name="Lee S.Y."/>
            <person name="Hwang C.Y."/>
        </authorList>
    </citation>
    <scope>NUCLEOTIDE SEQUENCE [LARGE SCALE GENOMIC DNA]</scope>
    <source>
        <strain evidence="2 3">HL-DH14</strain>
    </source>
</reference>
<evidence type="ECO:0000256" key="1">
    <source>
        <dbReference type="SAM" id="Phobius"/>
    </source>
</evidence>
<dbReference type="RefSeq" id="WP_415866424.1">
    <property type="nucleotide sequence ID" value="NZ_CP134537.1"/>
</dbReference>
<dbReference type="Proteomes" id="UP001302806">
    <property type="component" value="Chromosome"/>
</dbReference>
<keyword evidence="1" id="KW-0812">Transmembrane</keyword>
<keyword evidence="1" id="KW-0472">Membrane</keyword>
<accession>A0ABY9XVU8</accession>
<organism evidence="2 3">
    <name type="scientific">Thalassobellus suaedae</name>
    <dbReference type="NCBI Taxonomy" id="3074124"/>
    <lineage>
        <taxon>Bacteria</taxon>
        <taxon>Pseudomonadati</taxon>
        <taxon>Bacteroidota</taxon>
        <taxon>Flavobacteriia</taxon>
        <taxon>Flavobacteriales</taxon>
        <taxon>Flavobacteriaceae</taxon>
        <taxon>Thalassobellus</taxon>
    </lineage>
</organism>
<proteinExistence type="predicted"/>
<keyword evidence="1" id="KW-1133">Transmembrane helix</keyword>
<sequence length="50" mass="5456">MKTLIFNITETKNPFINTAVALTLTLIAVTLLYLVGCCIVDPSHITNASY</sequence>
<protein>
    <submittedName>
        <fullName evidence="2">Uncharacterized protein</fullName>
    </submittedName>
</protein>
<dbReference type="EMBL" id="CP134537">
    <property type="protein sequence ID" value="WNH10075.1"/>
    <property type="molecule type" value="Genomic_DNA"/>
</dbReference>